<proteinExistence type="predicted"/>
<dbReference type="KEGG" id="taj:C1A40_09740"/>
<dbReference type="Proteomes" id="UP000236592">
    <property type="component" value="Chromosome"/>
</dbReference>
<dbReference type="OrthoDB" id="627554at2"/>
<protein>
    <submittedName>
        <fullName evidence="1">Deacylase</fullName>
    </submittedName>
</protein>
<dbReference type="RefSeq" id="WP_102995737.1">
    <property type="nucleotide sequence ID" value="NZ_CP025938.1"/>
</dbReference>
<dbReference type="Pfam" id="PF09411">
    <property type="entry name" value="PagL"/>
    <property type="match status" value="1"/>
</dbReference>
<reference evidence="2" key="1">
    <citation type="submission" date="2018-01" db="EMBL/GenBank/DDBJ databases">
        <title>Complete genome of Tamlana sp. UJ94.</title>
        <authorList>
            <person name="Jung J."/>
            <person name="Chung D."/>
            <person name="Bae S.S."/>
            <person name="Baek K."/>
        </authorList>
    </citation>
    <scope>NUCLEOTIDE SEQUENCE [LARGE SCALE GENOMIC DNA]</scope>
    <source>
        <strain evidence="2">UJ94</strain>
    </source>
</reference>
<keyword evidence="2" id="KW-1185">Reference proteome</keyword>
<organism evidence="1 2">
    <name type="scientific">Pseudotamlana carrageenivorans</name>
    <dbReference type="NCBI Taxonomy" id="2069432"/>
    <lineage>
        <taxon>Bacteria</taxon>
        <taxon>Pseudomonadati</taxon>
        <taxon>Bacteroidota</taxon>
        <taxon>Flavobacteriia</taxon>
        <taxon>Flavobacteriales</taxon>
        <taxon>Flavobacteriaceae</taxon>
        <taxon>Pseudotamlana</taxon>
    </lineage>
</organism>
<dbReference type="EMBL" id="CP025938">
    <property type="protein sequence ID" value="AUS05729.1"/>
    <property type="molecule type" value="Genomic_DNA"/>
</dbReference>
<accession>A0A2I7SIM3</accession>
<gene>
    <name evidence="1" type="ORF">C1A40_09740</name>
</gene>
<evidence type="ECO:0000313" key="2">
    <source>
        <dbReference type="Proteomes" id="UP000236592"/>
    </source>
</evidence>
<sequence>MKFFCACLCCLIFSVGFSQEKKHTSTIDLNYFYGNIAEHNPDIAHLITGHPEGYMLSWNRKTFGFEDWEQRYNYPDFGVTYAYQNMKNEYLGSLAALYAHYYVYFLKRHLMFRIGQGVAYTENPYDKVENYRNVAFGSKLLSSTFVMLNYRKERLFDRFGLQAGVTIIHYSNGSVKSPNTSTNSMLLNVGLTYNIDEEPLSYQYTLDENDGKFTEPLRYNMTFSGGVSENDVVGSGQFPFYNLSFAVDKRITRKSAFQLGTEVFITKALKELIEYYSVAFPEVNVSGDEDYKRVGVFIGHELFVNKMSVIGQLGYYAYYPYDFEGRVYMRLGIKQYFGNKFFGKVSIKSHGAKAEAVEFGVGVRL</sequence>
<evidence type="ECO:0000313" key="1">
    <source>
        <dbReference type="EMBL" id="AUS05729.1"/>
    </source>
</evidence>
<name>A0A2I7SIM3_9FLAO</name>
<dbReference type="InterPro" id="IPR018550">
    <property type="entry name" value="Lipid-A_deacylase-rel"/>
</dbReference>
<dbReference type="Gene3D" id="2.40.160.20">
    <property type="match status" value="1"/>
</dbReference>
<dbReference type="AlphaFoldDB" id="A0A2I7SIM3"/>